<name>A0A928YQB8_9SPHI</name>
<evidence type="ECO:0000313" key="2">
    <source>
        <dbReference type="Proteomes" id="UP000616201"/>
    </source>
</evidence>
<dbReference type="RefSeq" id="WP_196933943.1">
    <property type="nucleotide sequence ID" value="NZ_MU158697.1"/>
</dbReference>
<dbReference type="PROSITE" id="PS51257">
    <property type="entry name" value="PROKAR_LIPOPROTEIN"/>
    <property type="match status" value="1"/>
</dbReference>
<accession>A0A928YQB8</accession>
<keyword evidence="2" id="KW-1185">Reference proteome</keyword>
<protein>
    <submittedName>
        <fullName evidence="1">Uncharacterized protein</fullName>
    </submittedName>
</protein>
<dbReference type="EMBL" id="PRDK01000005">
    <property type="protein sequence ID" value="MBE8713789.1"/>
    <property type="molecule type" value="Genomic_DNA"/>
</dbReference>
<comment type="caution">
    <text evidence="1">The sequence shown here is derived from an EMBL/GenBank/DDBJ whole genome shotgun (WGS) entry which is preliminary data.</text>
</comment>
<gene>
    <name evidence="1" type="ORF">C4F49_08860</name>
</gene>
<dbReference type="Proteomes" id="UP000616201">
    <property type="component" value="Unassembled WGS sequence"/>
</dbReference>
<sequence>MKKLILGLGVVSFLFVACNSEKKAEDNKDTTVVVVENQTAPAPAETHSHVAVPTFSSPEVQTLANEYNTFMHSYIDAYKAKDATLLQELAAKNTEWATKAQEAAAKMTPEDAQKWAEWQQQLTTELTASMQ</sequence>
<proteinExistence type="predicted"/>
<organism evidence="1 2">
    <name type="scientific">Sphingobacterium hungaricum</name>
    <dbReference type="NCBI Taxonomy" id="2082723"/>
    <lineage>
        <taxon>Bacteria</taxon>
        <taxon>Pseudomonadati</taxon>
        <taxon>Bacteroidota</taxon>
        <taxon>Sphingobacteriia</taxon>
        <taxon>Sphingobacteriales</taxon>
        <taxon>Sphingobacteriaceae</taxon>
        <taxon>Sphingobacterium</taxon>
    </lineage>
</organism>
<dbReference type="AlphaFoldDB" id="A0A928YQB8"/>
<evidence type="ECO:0000313" key="1">
    <source>
        <dbReference type="EMBL" id="MBE8713789.1"/>
    </source>
</evidence>
<reference evidence="1" key="1">
    <citation type="submission" date="2018-02" db="EMBL/GenBank/DDBJ databases">
        <authorList>
            <person name="Vasarhelyi B.M."/>
            <person name="Deshmukh S."/>
            <person name="Balint B."/>
            <person name="Kukolya J."/>
        </authorList>
    </citation>
    <scope>NUCLEOTIDE SEQUENCE</scope>
    <source>
        <strain evidence="1">KB22</strain>
    </source>
</reference>